<name>A0ABM5T0T2_9BURK</name>
<sequence length="297" mass="32673">MATPIPSITLNLSGGYGCMLDATTLEKCTTTHDADALTSLWGKIKDWFFGTHAEAAKRALHQLAHPTSPEAQFDAFARLLEYVAPQDRGKLTWHVEENKAPCFRVDDYSFDAPQDWRAQQWTEKAAPDMARLLLSLHYRGKPALSELGDTCLNALAERAMRMSGTDDVALNAETIFESLRWQLPDLIQKPALIHALELIGMQWNDERDGLADNVEEAVTQTLLSGIDTSDEDLRQIAGVAGAYANALVRLTTHMVRDRDAFMRVRLALNLPLNTSQSHDRMPVGSVIEGAAGGSSAA</sequence>
<protein>
    <submittedName>
        <fullName evidence="1">Uncharacterized protein</fullName>
    </submittedName>
</protein>
<dbReference type="Gene3D" id="3.30.2440.10">
    <property type="entry name" value="Secreted effector protein SifA"/>
    <property type="match status" value="1"/>
</dbReference>
<accession>A0ABM5T0T2</accession>
<dbReference type="EMBL" id="CP010897">
    <property type="protein sequence ID" value="AJP58271.1"/>
    <property type="molecule type" value="Genomic_DNA"/>
</dbReference>
<proteinExistence type="predicted"/>
<reference evidence="2" key="1">
    <citation type="submission" date="2015-02" db="EMBL/GenBank/DDBJ databases">
        <title>Complete Genome Sequencing of Pandoraea vervacti NS15 sp. nov.</title>
        <authorList>
            <person name="Chan K.-G."/>
        </authorList>
    </citation>
    <scope>NUCLEOTIDE SEQUENCE [LARGE SCALE GENOMIC DNA]</scope>
    <source>
        <strain evidence="2">NS15</strain>
    </source>
</reference>
<keyword evidence="2" id="KW-1185">Reference proteome</keyword>
<evidence type="ECO:0000313" key="1">
    <source>
        <dbReference type="EMBL" id="AJP58271.1"/>
    </source>
</evidence>
<organism evidence="1 2">
    <name type="scientific">Pandoraea vervacti</name>
    <dbReference type="NCBI Taxonomy" id="656178"/>
    <lineage>
        <taxon>Bacteria</taxon>
        <taxon>Pseudomonadati</taxon>
        <taxon>Pseudomonadota</taxon>
        <taxon>Betaproteobacteria</taxon>
        <taxon>Burkholderiales</taxon>
        <taxon>Burkholderiaceae</taxon>
        <taxon>Pandoraea</taxon>
    </lineage>
</organism>
<dbReference type="Proteomes" id="UP000035085">
    <property type="component" value="Chromosome"/>
</dbReference>
<evidence type="ECO:0000313" key="2">
    <source>
        <dbReference type="Proteomes" id="UP000035085"/>
    </source>
</evidence>
<dbReference type="RefSeq" id="WP_044456563.1">
    <property type="nucleotide sequence ID" value="NZ_CP010897.2"/>
</dbReference>
<gene>
    <name evidence="1" type="ORF">UC34_17430</name>
</gene>